<dbReference type="Proteomes" id="UP000265618">
    <property type="component" value="Unassembled WGS sequence"/>
</dbReference>
<evidence type="ECO:0000313" key="3">
    <source>
        <dbReference type="Proteomes" id="UP000265618"/>
    </source>
</evidence>
<sequence length="458" mass="51335">CTLSDSAVQRIADAVIQSIKGYIDTLVLAETHIEGEGDTHSETLVEGEGERETELDLDPLPEADSETGVTEGEEEREREEEGEGEGGGTAESLVETLPQTESDIIIEVEREDERETESGEAEEVEREDETDTGPSAETDSVGEEERVFFQDHPYQYVDGTMYTDTVPYFRGNTVYVYKEKSYDWSGHMTGAVTYDIVVPPGDFVSWLMIPSSPIDASFGVWKAPKEWQEPQEEPERLLDNSDDYVMCHRREESVTCESIKSSLDSYPVSFEVTGIKPDEYAYLPITVSTRDPYIRPSFTIQQWESLTAIHRAHVERDLALDAVELEYIAKRREEGMRFVSGSGNVVFSQEPLSEQGDGKPYHIVRVAFPPCDEPTTWTMECKEGTTLFKWEYGSMLGDSGTIDFTRDGDEVTVSQFSSEIGELVTTVLTDGTEAGIGELIYSIVLWNLRSPPMGCRIQ</sequence>
<feature type="region of interest" description="Disordered" evidence="1">
    <location>
        <begin position="108"/>
        <end position="144"/>
    </location>
</feature>
<name>A0A391P5G0_9EUKA</name>
<organism evidence="2 3">
    <name type="scientific">Kipferlia bialata</name>
    <dbReference type="NCBI Taxonomy" id="797122"/>
    <lineage>
        <taxon>Eukaryota</taxon>
        <taxon>Metamonada</taxon>
        <taxon>Carpediemonas-like organisms</taxon>
        <taxon>Kipferlia</taxon>
    </lineage>
</organism>
<evidence type="ECO:0000313" key="2">
    <source>
        <dbReference type="EMBL" id="GCA63422.1"/>
    </source>
</evidence>
<protein>
    <submittedName>
        <fullName evidence="2">Uncharacterized protein</fullName>
    </submittedName>
</protein>
<reference evidence="2 3" key="1">
    <citation type="journal article" date="2018" name="PLoS ONE">
        <title>The draft genome of Kipferlia bialata reveals reductive genome evolution in fornicate parasites.</title>
        <authorList>
            <person name="Tanifuji G."/>
            <person name="Takabayashi S."/>
            <person name="Kume K."/>
            <person name="Takagi M."/>
            <person name="Nakayama T."/>
            <person name="Kamikawa R."/>
            <person name="Inagaki Y."/>
            <person name="Hashimoto T."/>
        </authorList>
    </citation>
    <scope>NUCLEOTIDE SEQUENCE [LARGE SCALE GENOMIC DNA]</scope>
    <source>
        <strain evidence="2">NY0173</strain>
    </source>
</reference>
<accession>A0A391P5G0</accession>
<keyword evidence="3" id="KW-1185">Reference proteome</keyword>
<feature type="region of interest" description="Disordered" evidence="1">
    <location>
        <begin position="34"/>
        <end position="94"/>
    </location>
</feature>
<proteinExistence type="predicted"/>
<dbReference type="AlphaFoldDB" id="A0A391P5G0"/>
<feature type="non-terminal residue" evidence="2">
    <location>
        <position position="1"/>
    </location>
</feature>
<gene>
    <name evidence="2" type="ORF">KIPB_009854</name>
</gene>
<evidence type="ECO:0000256" key="1">
    <source>
        <dbReference type="SAM" id="MobiDB-lite"/>
    </source>
</evidence>
<feature type="compositionally biased region" description="Basic and acidic residues" evidence="1">
    <location>
        <begin position="34"/>
        <end position="54"/>
    </location>
</feature>
<feature type="compositionally biased region" description="Acidic residues" evidence="1">
    <location>
        <begin position="118"/>
        <end position="131"/>
    </location>
</feature>
<feature type="compositionally biased region" description="Basic and acidic residues" evidence="1">
    <location>
        <begin position="108"/>
        <end position="117"/>
    </location>
</feature>
<dbReference type="EMBL" id="BDIP01003472">
    <property type="protein sequence ID" value="GCA63422.1"/>
    <property type="molecule type" value="Genomic_DNA"/>
</dbReference>
<comment type="caution">
    <text evidence="2">The sequence shown here is derived from an EMBL/GenBank/DDBJ whole genome shotgun (WGS) entry which is preliminary data.</text>
</comment>
<feature type="compositionally biased region" description="Acidic residues" evidence="1">
    <location>
        <begin position="55"/>
        <end position="84"/>
    </location>
</feature>